<evidence type="ECO:0000259" key="9">
    <source>
        <dbReference type="Pfam" id="PF25917"/>
    </source>
</evidence>
<feature type="coiled-coil region" evidence="6">
    <location>
        <begin position="166"/>
        <end position="193"/>
    </location>
</feature>
<keyword evidence="11" id="KW-1185">Reference proteome</keyword>
<feature type="region of interest" description="Disordered" evidence="7">
    <location>
        <begin position="1"/>
        <end position="28"/>
    </location>
</feature>
<keyword evidence="4" id="KW-1133">Transmembrane helix</keyword>
<dbReference type="InterPro" id="IPR050739">
    <property type="entry name" value="MFP"/>
</dbReference>
<dbReference type="Pfam" id="PF25876">
    <property type="entry name" value="HH_MFP_RND"/>
    <property type="match status" value="1"/>
</dbReference>
<comment type="caution">
    <text evidence="10">The sequence shown here is derived from an EMBL/GenBank/DDBJ whole genome shotgun (WGS) entry which is preliminary data.</text>
</comment>
<gene>
    <name evidence="10" type="ORF">JQC93_10275</name>
</gene>
<comment type="similarity">
    <text evidence="2">Belongs to the membrane fusion protein (MFP) (TC 8.A.1) family.</text>
</comment>
<sequence>MTEKTQPESEEATKNDVTEQPTAAPKADPVKRLTQMTLVIAGVFFIWYMFADRFTPWTDQAKVQAYVIPIVPQVSGRVLDVNVTNDQFVEAGTELFEIDPSDYILAVENAQTSLELAGQELGAGTASVATAQAGLVQAETNLEHVNAQSARVFELEERNLYSKSEGDKARAAIKAARAQVDSAQANLEKARQSLGAEGENNPRIRSAMATLKKAQLDLSRTKVIAPALGGVTNLQIEKGYYAKAGAAAMTFVEAESVWVQANLKENNLAHLQPGAEVDLLLDIMPGTLYKGVVRSVGFAVSTDNQGTVGSLQTVKSSTGWLRDPQRFPVIIEFAEPVPAGLKRVGGQVDVQVYNEESPILNVIGKVWITVLSWLSFIY</sequence>
<dbReference type="Pfam" id="PF25917">
    <property type="entry name" value="BSH_RND"/>
    <property type="match status" value="1"/>
</dbReference>
<evidence type="ECO:0000313" key="10">
    <source>
        <dbReference type="EMBL" id="MBM7036785.1"/>
    </source>
</evidence>
<keyword evidence="6" id="KW-0175">Coiled coil</keyword>
<feature type="domain" description="Multidrug resistance protein MdtA-like alpha-helical hairpin" evidence="8">
    <location>
        <begin position="129"/>
        <end position="194"/>
    </location>
</feature>
<dbReference type="InterPro" id="IPR058625">
    <property type="entry name" value="MdtA-like_BSH"/>
</dbReference>
<accession>A0ABS2HGW7</accession>
<dbReference type="PANTHER" id="PTHR30386:SF26">
    <property type="entry name" value="TRANSPORT PROTEIN COMB"/>
    <property type="match status" value="1"/>
</dbReference>
<dbReference type="InterPro" id="IPR058624">
    <property type="entry name" value="MdtA-like_HH"/>
</dbReference>
<evidence type="ECO:0000259" key="8">
    <source>
        <dbReference type="Pfam" id="PF25876"/>
    </source>
</evidence>
<keyword evidence="5" id="KW-0472">Membrane</keyword>
<evidence type="ECO:0000256" key="5">
    <source>
        <dbReference type="ARBA" id="ARBA00023136"/>
    </source>
</evidence>
<dbReference type="Gene3D" id="1.10.287.470">
    <property type="entry name" value="Helix hairpin bin"/>
    <property type="match status" value="1"/>
</dbReference>
<evidence type="ECO:0000256" key="1">
    <source>
        <dbReference type="ARBA" id="ARBA00004167"/>
    </source>
</evidence>
<comment type="subcellular location">
    <subcellularLocation>
        <location evidence="1">Membrane</location>
        <topology evidence="1">Single-pass membrane protein</topology>
    </subcellularLocation>
</comment>
<feature type="domain" description="Multidrug resistance protein MdtA-like barrel-sandwich hybrid" evidence="9">
    <location>
        <begin position="69"/>
        <end position="250"/>
    </location>
</feature>
<evidence type="ECO:0000256" key="2">
    <source>
        <dbReference type="ARBA" id="ARBA00009477"/>
    </source>
</evidence>
<evidence type="ECO:0000256" key="3">
    <source>
        <dbReference type="ARBA" id="ARBA00022692"/>
    </source>
</evidence>
<dbReference type="Gene3D" id="2.40.30.170">
    <property type="match status" value="1"/>
</dbReference>
<evidence type="ECO:0000256" key="6">
    <source>
        <dbReference type="SAM" id="Coils"/>
    </source>
</evidence>
<name>A0ABS2HGW7_9VIBR</name>
<evidence type="ECO:0000313" key="11">
    <source>
        <dbReference type="Proteomes" id="UP000809621"/>
    </source>
</evidence>
<organism evidence="10 11">
    <name type="scientific">Vibrio ulleungensis</name>
    <dbReference type="NCBI Taxonomy" id="2807619"/>
    <lineage>
        <taxon>Bacteria</taxon>
        <taxon>Pseudomonadati</taxon>
        <taxon>Pseudomonadota</taxon>
        <taxon>Gammaproteobacteria</taxon>
        <taxon>Vibrionales</taxon>
        <taxon>Vibrionaceae</taxon>
        <taxon>Vibrio</taxon>
    </lineage>
</organism>
<keyword evidence="3" id="KW-0812">Transmembrane</keyword>
<feature type="compositionally biased region" description="Basic and acidic residues" evidence="7">
    <location>
        <begin position="1"/>
        <end position="17"/>
    </location>
</feature>
<dbReference type="RefSeq" id="WP_205158339.1">
    <property type="nucleotide sequence ID" value="NZ_JAFEUM010000003.1"/>
</dbReference>
<proteinExistence type="inferred from homology"/>
<dbReference type="SUPFAM" id="SSF111369">
    <property type="entry name" value="HlyD-like secretion proteins"/>
    <property type="match status" value="3"/>
</dbReference>
<evidence type="ECO:0000256" key="7">
    <source>
        <dbReference type="SAM" id="MobiDB-lite"/>
    </source>
</evidence>
<evidence type="ECO:0000256" key="4">
    <source>
        <dbReference type="ARBA" id="ARBA00022989"/>
    </source>
</evidence>
<dbReference type="EMBL" id="JAFEUM010000003">
    <property type="protein sequence ID" value="MBM7036785.1"/>
    <property type="molecule type" value="Genomic_DNA"/>
</dbReference>
<protein>
    <submittedName>
        <fullName evidence="10">HlyD family secretion protein</fullName>
    </submittedName>
</protein>
<dbReference type="Proteomes" id="UP000809621">
    <property type="component" value="Unassembled WGS sequence"/>
</dbReference>
<reference evidence="10 11" key="1">
    <citation type="submission" date="2021-02" db="EMBL/GenBank/DDBJ databases">
        <authorList>
            <person name="Park J.-S."/>
        </authorList>
    </citation>
    <scope>NUCLEOTIDE SEQUENCE [LARGE SCALE GENOMIC DNA]</scope>
    <source>
        <strain evidence="10 11">188UL20-2</strain>
    </source>
</reference>
<dbReference type="PANTHER" id="PTHR30386">
    <property type="entry name" value="MEMBRANE FUSION SUBUNIT OF EMRAB-TOLC MULTIDRUG EFFLUX PUMP"/>
    <property type="match status" value="1"/>
</dbReference>